<dbReference type="SMART" id="SM00388">
    <property type="entry name" value="HisKA"/>
    <property type="match status" value="1"/>
</dbReference>
<sequence>MQGEGRPGPDRLLHQVQGEEKPPAGRGRLKIFFGYAAGVGKTCAMLSAAHAAQKSGVDVVAGHIDPHGRPAVLALLEGLEQLPPLAPVGQGAALREFDLDAALARRPALILVDELAHANAAGCRHRKRYQDVETLLRAGVDVYTTVSVQHLESLSDVVASITGAAVQERVPDSVFDSADQVELIDIEPEELIARLGEGKSAAAGQAKRALSAFLTREDLTALREIARRRTADRVNRIAEREKHGKGDRSEEHILICLSGAPSNASVIRAAARMAGAFHGSLTALFVETPDAAGLEEGSGEQLRKNLRLAEQLGARIATVYGENVAQQIADYARESGVSKIVLGRSAPGRRGVLARRSLAQQLAARAPGLDVCIIPDGQSPRPPRRHGRERPAWSAADLLRSAGILAVTSLLALLFRQWGFTEANIVTLYILGVLFISMCTHSWAYGAISAAAGVLIFNYLFTEPLLTLKFNDKSYYVTFVVMFLASFLTGTLTMRVRRQARQAASKAYRTEILLETSQKLQHSETEEQIFTEMGGQLLRLVHRPVLLYPVQEGVVGEPAAFLPPGVQPPADGWDTAEERAVAAWVAKNNKHAGATTDTLPGARCLYLAVRGRDAVFAVAGLALGGEPLDIFERSLMIAMLGEFGLAVEKQRANEEKRRFAVEAEQERLRADLLRAISHDLRTPLTSISGNAGILMANGKVLDEKKRQRLYADIYDDSMWLINLVENLLAVTRIENGAMSIQTEPELVNDVVDEALAHTGRKLGEHRLALDLPDELLMARMDARLIVQVLVNLVDNAVKYTPPGSTITVSARRDGPMVRIEVADDGPGVPDEAKERLFEMFYTAQGKRGDGRRGLGLGLPLCRSIVSAHGGVISVRDNRPAGTVFSFTLKAEEVTCHEQTADPDR</sequence>
<comment type="caution">
    <text evidence="16">The sequence shown here is derived from an EMBL/GenBank/DDBJ whole genome shotgun (WGS) entry which is preliminary data.</text>
</comment>
<keyword evidence="7" id="KW-0547">Nucleotide-binding</keyword>
<dbReference type="GO" id="GO:0005524">
    <property type="term" value="F:ATP binding"/>
    <property type="evidence" value="ECO:0007669"/>
    <property type="project" value="UniProtKB-KW"/>
</dbReference>
<dbReference type="GO" id="GO:0005737">
    <property type="term" value="C:cytoplasm"/>
    <property type="evidence" value="ECO:0007669"/>
    <property type="project" value="UniProtKB-ARBA"/>
</dbReference>
<dbReference type="SMART" id="SM00387">
    <property type="entry name" value="HATPase_c"/>
    <property type="match status" value="1"/>
</dbReference>
<feature type="transmembrane region" description="Helical" evidence="14">
    <location>
        <begin position="428"/>
        <end position="461"/>
    </location>
</feature>
<dbReference type="InterPro" id="IPR003852">
    <property type="entry name" value="Sig_transdc_His_kinase_KdpD_N"/>
</dbReference>
<dbReference type="PANTHER" id="PTHR45569:SF1">
    <property type="entry name" value="SENSOR PROTEIN KDPD"/>
    <property type="match status" value="1"/>
</dbReference>
<feature type="compositionally biased region" description="Basic and acidic residues" evidence="13">
    <location>
        <begin position="7"/>
        <end position="23"/>
    </location>
</feature>
<dbReference type="Gene3D" id="1.10.287.130">
    <property type="match status" value="1"/>
</dbReference>
<keyword evidence="4" id="KW-0597">Phosphoprotein</keyword>
<dbReference type="InterPro" id="IPR038318">
    <property type="entry name" value="KdpD_sf"/>
</dbReference>
<evidence type="ECO:0000256" key="1">
    <source>
        <dbReference type="ARBA" id="ARBA00000085"/>
    </source>
</evidence>
<dbReference type="SUPFAM" id="SSF55874">
    <property type="entry name" value="ATPase domain of HSP90 chaperone/DNA topoisomerase II/histidine kinase"/>
    <property type="match status" value="1"/>
</dbReference>
<dbReference type="InterPro" id="IPR006016">
    <property type="entry name" value="UspA"/>
</dbReference>
<dbReference type="PANTHER" id="PTHR45569">
    <property type="entry name" value="SENSOR PROTEIN KDPD"/>
    <property type="match status" value="1"/>
</dbReference>
<dbReference type="Gene3D" id="1.20.120.620">
    <property type="entry name" value="Backbone structure of the membrane domain of e. Coli histidine kinase receptor kdpd"/>
    <property type="match status" value="1"/>
</dbReference>
<comment type="catalytic activity">
    <reaction evidence="1">
        <text>ATP + protein L-histidine = ADP + protein N-phospho-L-histidine.</text>
        <dbReference type="EC" id="2.7.13.3"/>
    </reaction>
</comment>
<keyword evidence="6 14" id="KW-0812">Transmembrane</keyword>
<comment type="subcellular location">
    <subcellularLocation>
        <location evidence="2">Membrane</location>
        <topology evidence="2">Multi-pass membrane protein</topology>
    </subcellularLocation>
</comment>
<gene>
    <name evidence="16" type="ORF">H8S23_04430</name>
</gene>
<dbReference type="Proteomes" id="UP000659630">
    <property type="component" value="Unassembled WGS sequence"/>
</dbReference>
<keyword evidence="11" id="KW-0902">Two-component regulatory system</keyword>
<keyword evidence="9" id="KW-0067">ATP-binding</keyword>
<dbReference type="InterPro" id="IPR029016">
    <property type="entry name" value="GAF-like_dom_sf"/>
</dbReference>
<keyword evidence="10 14" id="KW-1133">Transmembrane helix</keyword>
<feature type="transmembrane region" description="Helical" evidence="14">
    <location>
        <begin position="473"/>
        <end position="492"/>
    </location>
</feature>
<keyword evidence="17" id="KW-1185">Reference proteome</keyword>
<dbReference type="GO" id="GO:0000155">
    <property type="term" value="F:phosphorelay sensor kinase activity"/>
    <property type="evidence" value="ECO:0007669"/>
    <property type="project" value="InterPro"/>
</dbReference>
<dbReference type="Pfam" id="PF00582">
    <property type="entry name" value="Usp"/>
    <property type="match status" value="1"/>
</dbReference>
<evidence type="ECO:0000256" key="2">
    <source>
        <dbReference type="ARBA" id="ARBA00004141"/>
    </source>
</evidence>
<proteinExistence type="predicted"/>
<dbReference type="CDD" id="cd00082">
    <property type="entry name" value="HisKA"/>
    <property type="match status" value="1"/>
</dbReference>
<dbReference type="RefSeq" id="WP_186887076.1">
    <property type="nucleotide sequence ID" value="NZ_JACONZ010000001.1"/>
</dbReference>
<organism evidence="16 17">
    <name type="scientific">Anaerofilum hominis</name>
    <dbReference type="NCBI Taxonomy" id="2763016"/>
    <lineage>
        <taxon>Bacteria</taxon>
        <taxon>Bacillati</taxon>
        <taxon>Bacillota</taxon>
        <taxon>Clostridia</taxon>
        <taxon>Eubacteriales</taxon>
        <taxon>Oscillospiraceae</taxon>
        <taxon>Anaerofilum</taxon>
    </lineage>
</organism>
<dbReference type="InterPro" id="IPR005467">
    <property type="entry name" value="His_kinase_dom"/>
</dbReference>
<dbReference type="PRINTS" id="PR00344">
    <property type="entry name" value="BCTRLSENSOR"/>
</dbReference>
<dbReference type="Gene3D" id="3.30.565.10">
    <property type="entry name" value="Histidine kinase-like ATPase, C-terminal domain"/>
    <property type="match status" value="1"/>
</dbReference>
<dbReference type="Pfam" id="PF02702">
    <property type="entry name" value="KdpD"/>
    <property type="match status" value="1"/>
</dbReference>
<dbReference type="Gene3D" id="3.40.50.620">
    <property type="entry name" value="HUPs"/>
    <property type="match status" value="1"/>
</dbReference>
<accession>A0A923I6J5</accession>
<evidence type="ECO:0000256" key="14">
    <source>
        <dbReference type="SAM" id="Phobius"/>
    </source>
</evidence>
<feature type="domain" description="Histidine kinase" evidence="15">
    <location>
        <begin position="675"/>
        <end position="892"/>
    </location>
</feature>
<name>A0A923I6J5_9FIRM</name>
<evidence type="ECO:0000256" key="10">
    <source>
        <dbReference type="ARBA" id="ARBA00022989"/>
    </source>
</evidence>
<dbReference type="InterPro" id="IPR036097">
    <property type="entry name" value="HisK_dim/P_sf"/>
</dbReference>
<dbReference type="InterPro" id="IPR036890">
    <property type="entry name" value="HATPase_C_sf"/>
</dbReference>
<dbReference type="EC" id="2.7.13.3" evidence="3"/>
<dbReference type="Gene3D" id="3.30.450.40">
    <property type="match status" value="1"/>
</dbReference>
<dbReference type="CDD" id="cd00075">
    <property type="entry name" value="HATPase"/>
    <property type="match status" value="1"/>
</dbReference>
<evidence type="ECO:0000313" key="16">
    <source>
        <dbReference type="EMBL" id="MBC5580744.1"/>
    </source>
</evidence>
<dbReference type="InterPro" id="IPR025201">
    <property type="entry name" value="KdpD_TM"/>
</dbReference>
<keyword evidence="8 16" id="KW-0418">Kinase</keyword>
<evidence type="ECO:0000256" key="6">
    <source>
        <dbReference type="ARBA" id="ARBA00022692"/>
    </source>
</evidence>
<evidence type="ECO:0000256" key="8">
    <source>
        <dbReference type="ARBA" id="ARBA00022777"/>
    </source>
</evidence>
<dbReference type="FunFam" id="3.40.50.300:FF:000483">
    <property type="entry name" value="Sensor histidine kinase KdpD"/>
    <property type="match status" value="1"/>
</dbReference>
<evidence type="ECO:0000256" key="4">
    <source>
        <dbReference type="ARBA" id="ARBA00022553"/>
    </source>
</evidence>
<dbReference type="InterPro" id="IPR004358">
    <property type="entry name" value="Sig_transdc_His_kin-like_C"/>
</dbReference>
<keyword evidence="12 14" id="KW-0472">Membrane</keyword>
<dbReference type="InterPro" id="IPR014729">
    <property type="entry name" value="Rossmann-like_a/b/a_fold"/>
</dbReference>
<protein>
    <recommendedName>
        <fullName evidence="3">histidine kinase</fullName>
        <ecNumber evidence="3">2.7.13.3</ecNumber>
    </recommendedName>
</protein>
<dbReference type="SUPFAM" id="SSF47384">
    <property type="entry name" value="Homodimeric domain of signal transducing histidine kinase"/>
    <property type="match status" value="1"/>
</dbReference>
<keyword evidence="5" id="KW-0808">Transferase</keyword>
<evidence type="ECO:0000256" key="13">
    <source>
        <dbReference type="SAM" id="MobiDB-lite"/>
    </source>
</evidence>
<dbReference type="GO" id="GO:0005886">
    <property type="term" value="C:plasma membrane"/>
    <property type="evidence" value="ECO:0007669"/>
    <property type="project" value="TreeGrafter"/>
</dbReference>
<evidence type="ECO:0000256" key="5">
    <source>
        <dbReference type="ARBA" id="ARBA00022679"/>
    </source>
</evidence>
<dbReference type="Gene3D" id="3.40.50.300">
    <property type="entry name" value="P-loop containing nucleotide triphosphate hydrolases"/>
    <property type="match status" value="1"/>
</dbReference>
<feature type="region of interest" description="Disordered" evidence="13">
    <location>
        <begin position="1"/>
        <end position="23"/>
    </location>
</feature>
<evidence type="ECO:0000256" key="9">
    <source>
        <dbReference type="ARBA" id="ARBA00022840"/>
    </source>
</evidence>
<dbReference type="SUPFAM" id="SSF52402">
    <property type="entry name" value="Adenine nucleotide alpha hydrolases-like"/>
    <property type="match status" value="1"/>
</dbReference>
<evidence type="ECO:0000313" key="17">
    <source>
        <dbReference type="Proteomes" id="UP000659630"/>
    </source>
</evidence>
<dbReference type="InterPro" id="IPR003661">
    <property type="entry name" value="HisK_dim/P_dom"/>
</dbReference>
<dbReference type="FunFam" id="3.30.565.10:FF:000006">
    <property type="entry name" value="Sensor histidine kinase WalK"/>
    <property type="match status" value="1"/>
</dbReference>
<dbReference type="InterPro" id="IPR052023">
    <property type="entry name" value="Histidine_kinase_KdpD"/>
</dbReference>
<dbReference type="EMBL" id="JACONZ010000001">
    <property type="protein sequence ID" value="MBC5580744.1"/>
    <property type="molecule type" value="Genomic_DNA"/>
</dbReference>
<dbReference type="AlphaFoldDB" id="A0A923I6J5"/>
<evidence type="ECO:0000256" key="7">
    <source>
        <dbReference type="ARBA" id="ARBA00022741"/>
    </source>
</evidence>
<dbReference type="CDD" id="cd01987">
    <property type="entry name" value="USP_KdpD-like"/>
    <property type="match status" value="1"/>
</dbReference>
<evidence type="ECO:0000256" key="12">
    <source>
        <dbReference type="ARBA" id="ARBA00023136"/>
    </source>
</evidence>
<dbReference type="Pfam" id="PF00512">
    <property type="entry name" value="HisKA"/>
    <property type="match status" value="1"/>
</dbReference>
<evidence type="ECO:0000256" key="3">
    <source>
        <dbReference type="ARBA" id="ARBA00012438"/>
    </source>
</evidence>
<reference evidence="16" key="1">
    <citation type="submission" date="2020-08" db="EMBL/GenBank/DDBJ databases">
        <title>Genome public.</title>
        <authorList>
            <person name="Liu C."/>
            <person name="Sun Q."/>
        </authorList>
    </citation>
    <scope>NUCLEOTIDE SEQUENCE</scope>
    <source>
        <strain evidence="16">BX8</strain>
    </source>
</reference>
<evidence type="ECO:0000256" key="11">
    <source>
        <dbReference type="ARBA" id="ARBA00023012"/>
    </source>
</evidence>
<dbReference type="Pfam" id="PF13493">
    <property type="entry name" value="DUF4118"/>
    <property type="match status" value="1"/>
</dbReference>
<dbReference type="Pfam" id="PF02518">
    <property type="entry name" value="HATPase_c"/>
    <property type="match status" value="1"/>
</dbReference>
<dbReference type="InterPro" id="IPR027417">
    <property type="entry name" value="P-loop_NTPase"/>
</dbReference>
<evidence type="ECO:0000259" key="15">
    <source>
        <dbReference type="PROSITE" id="PS50109"/>
    </source>
</evidence>
<dbReference type="InterPro" id="IPR003594">
    <property type="entry name" value="HATPase_dom"/>
</dbReference>
<dbReference type="PROSITE" id="PS50109">
    <property type="entry name" value="HIS_KIN"/>
    <property type="match status" value="1"/>
</dbReference>